<feature type="transmembrane region" description="Helical" evidence="6">
    <location>
        <begin position="71"/>
        <end position="91"/>
    </location>
</feature>
<sequence>EAIAASVVIRIPEIDSTAPLRAPLLWILLPWIAGLVAADILMPHDIMPIFAIGLVFSLAGIWAVTRQKNTRWLWAIFFIGGVFCLSAARYFQVEGSRKTTSSLLGLPPRELVFDIHIERLFDQKNDSVKFSGLGHVRWTPDVRRDLIGKRIYFRLAYKNQGGELIEGDRIRALGVLYPIQDSDDSSFTRLLLTKGIQYEFRRGEILEKVVPASAFAHFCRNSNRDIENLLRFGAEPEDELVAGIAVAMLLGKKTAIPRDQKERFIRAGAMHLFAVSGLHIAIVAGLLILLLRLIPGSRWIETGLMLTLLYLYVQITGGTPSAQRAFIMIAFWKASDISGRRGGAFQALVASAVFVLAIDPGQFWDKGF</sequence>
<evidence type="ECO:0000259" key="7">
    <source>
        <dbReference type="Pfam" id="PF03772"/>
    </source>
</evidence>
<evidence type="ECO:0000256" key="2">
    <source>
        <dbReference type="ARBA" id="ARBA00022475"/>
    </source>
</evidence>
<keyword evidence="5 6" id="KW-0472">Membrane</keyword>
<organism evidence="8">
    <name type="scientific">marine metagenome</name>
    <dbReference type="NCBI Taxonomy" id="408172"/>
    <lineage>
        <taxon>unclassified sequences</taxon>
        <taxon>metagenomes</taxon>
        <taxon>ecological metagenomes</taxon>
    </lineage>
</organism>
<feature type="transmembrane region" description="Helical" evidence="6">
    <location>
        <begin position="311"/>
        <end position="332"/>
    </location>
</feature>
<feature type="non-terminal residue" evidence="8">
    <location>
        <position position="1"/>
    </location>
</feature>
<dbReference type="InterPro" id="IPR004477">
    <property type="entry name" value="ComEC_N"/>
</dbReference>
<accession>A0A382NI47</accession>
<dbReference type="PANTHER" id="PTHR30619:SF1">
    <property type="entry name" value="RECOMBINATION PROTEIN 2"/>
    <property type="match status" value="1"/>
</dbReference>
<keyword evidence="2" id="KW-1003">Cell membrane</keyword>
<feature type="transmembrane region" description="Helical" evidence="6">
    <location>
        <begin position="268"/>
        <end position="291"/>
    </location>
</feature>
<feature type="non-terminal residue" evidence="8">
    <location>
        <position position="368"/>
    </location>
</feature>
<evidence type="ECO:0000256" key="1">
    <source>
        <dbReference type="ARBA" id="ARBA00004651"/>
    </source>
</evidence>
<dbReference type="GO" id="GO:0005886">
    <property type="term" value="C:plasma membrane"/>
    <property type="evidence" value="ECO:0007669"/>
    <property type="project" value="UniProtKB-SubCell"/>
</dbReference>
<evidence type="ECO:0000256" key="3">
    <source>
        <dbReference type="ARBA" id="ARBA00022692"/>
    </source>
</evidence>
<evidence type="ECO:0000256" key="6">
    <source>
        <dbReference type="SAM" id="Phobius"/>
    </source>
</evidence>
<dbReference type="Pfam" id="PF03772">
    <property type="entry name" value="Competence"/>
    <property type="match status" value="1"/>
</dbReference>
<dbReference type="EMBL" id="UINC01100263">
    <property type="protein sequence ID" value="SVC60188.1"/>
    <property type="molecule type" value="Genomic_DNA"/>
</dbReference>
<evidence type="ECO:0000256" key="5">
    <source>
        <dbReference type="ARBA" id="ARBA00023136"/>
    </source>
</evidence>
<feature type="transmembrane region" description="Helical" evidence="6">
    <location>
        <begin position="344"/>
        <end position="364"/>
    </location>
</feature>
<protein>
    <recommendedName>
        <fullName evidence="7">ComEC/Rec2-related protein domain-containing protein</fullName>
    </recommendedName>
</protein>
<dbReference type="AlphaFoldDB" id="A0A382NI47"/>
<gene>
    <name evidence="8" type="ORF">METZ01_LOCUS313042</name>
</gene>
<proteinExistence type="predicted"/>
<dbReference type="PANTHER" id="PTHR30619">
    <property type="entry name" value="DNA INTERNALIZATION/COMPETENCE PROTEIN COMEC/REC2"/>
    <property type="match status" value="1"/>
</dbReference>
<name>A0A382NI47_9ZZZZ</name>
<dbReference type="InterPro" id="IPR052159">
    <property type="entry name" value="Competence_DNA_uptake"/>
</dbReference>
<feature type="transmembrane region" description="Helical" evidence="6">
    <location>
        <begin position="24"/>
        <end position="42"/>
    </location>
</feature>
<keyword evidence="3 6" id="KW-0812">Transmembrane</keyword>
<evidence type="ECO:0000256" key="4">
    <source>
        <dbReference type="ARBA" id="ARBA00022989"/>
    </source>
</evidence>
<feature type="transmembrane region" description="Helical" evidence="6">
    <location>
        <begin position="49"/>
        <end position="65"/>
    </location>
</feature>
<feature type="domain" description="ComEC/Rec2-related protein" evidence="7">
    <location>
        <begin position="248"/>
        <end position="368"/>
    </location>
</feature>
<keyword evidence="4 6" id="KW-1133">Transmembrane helix</keyword>
<evidence type="ECO:0000313" key="8">
    <source>
        <dbReference type="EMBL" id="SVC60188.1"/>
    </source>
</evidence>
<reference evidence="8" key="1">
    <citation type="submission" date="2018-05" db="EMBL/GenBank/DDBJ databases">
        <authorList>
            <person name="Lanie J.A."/>
            <person name="Ng W.-L."/>
            <person name="Kazmierczak K.M."/>
            <person name="Andrzejewski T.M."/>
            <person name="Davidsen T.M."/>
            <person name="Wayne K.J."/>
            <person name="Tettelin H."/>
            <person name="Glass J.I."/>
            <person name="Rusch D."/>
            <person name="Podicherti R."/>
            <person name="Tsui H.-C.T."/>
            <person name="Winkler M.E."/>
        </authorList>
    </citation>
    <scope>NUCLEOTIDE SEQUENCE</scope>
</reference>
<comment type="subcellular location">
    <subcellularLocation>
        <location evidence="1">Cell membrane</location>
        <topology evidence="1">Multi-pass membrane protein</topology>
    </subcellularLocation>
</comment>
<dbReference type="NCBIfam" id="TIGR00360">
    <property type="entry name" value="ComEC_N-term"/>
    <property type="match status" value="1"/>
</dbReference>